<keyword evidence="2" id="KW-0472">Membrane</keyword>
<name>A0ABR2KKP5_9EUKA</name>
<comment type="caution">
    <text evidence="3">The sequence shown here is derived from an EMBL/GenBank/DDBJ whole genome shotgun (WGS) entry which is preliminary data.</text>
</comment>
<evidence type="ECO:0000256" key="2">
    <source>
        <dbReference type="SAM" id="Phobius"/>
    </source>
</evidence>
<evidence type="ECO:0000256" key="1">
    <source>
        <dbReference type="SAM" id="MobiDB-lite"/>
    </source>
</evidence>
<dbReference type="PANTHER" id="PTHR16861:SF4">
    <property type="entry name" value="SH3 DOMAIN PROTEIN (AFU_ORTHOLOGUE AFUA_1G13610)"/>
    <property type="match status" value="1"/>
</dbReference>
<feature type="compositionally biased region" description="Basic and acidic residues" evidence="1">
    <location>
        <begin position="447"/>
        <end position="461"/>
    </location>
</feature>
<organism evidence="3 4">
    <name type="scientific">Tritrichomonas musculus</name>
    <dbReference type="NCBI Taxonomy" id="1915356"/>
    <lineage>
        <taxon>Eukaryota</taxon>
        <taxon>Metamonada</taxon>
        <taxon>Parabasalia</taxon>
        <taxon>Tritrichomonadida</taxon>
        <taxon>Tritrichomonadidae</taxon>
        <taxon>Tritrichomonas</taxon>
    </lineage>
</organism>
<feature type="transmembrane region" description="Helical" evidence="2">
    <location>
        <begin position="470"/>
        <end position="492"/>
    </location>
</feature>
<feature type="region of interest" description="Disordered" evidence="1">
    <location>
        <begin position="401"/>
        <end position="466"/>
    </location>
</feature>
<dbReference type="Proteomes" id="UP001470230">
    <property type="component" value="Unassembled WGS sequence"/>
</dbReference>
<evidence type="ECO:0000313" key="3">
    <source>
        <dbReference type="EMBL" id="KAK8891727.1"/>
    </source>
</evidence>
<accession>A0ABR2KKP5</accession>
<keyword evidence="2" id="KW-1133">Transmembrane helix</keyword>
<keyword evidence="2" id="KW-0812">Transmembrane</keyword>
<sequence>MKHLTVPDKSSLNDSPESGVAVIYGVNSIQLEPITSTYSKKFNEIIVLDSDLYQQKHLIIKDLGSNSDEFNLITFAFPNEDTEDTTNVFQVDFYKITSCENVRVDFQCLVVNANENSIHIDKKTLDYNPKFTSFHTLTMGNSNSNNPDCFVYGRYEMDLKVDSFTNLYIDGNVKIKQSNLKDELKVSKTLFVKGMILTKDSSKVSVRNMIFHPIGDATLLPSITISNALFTASVENFSTIEKIKSPKLIISSIDPDQDITIQNQKLTLMKNNTPYQIDTTSHNKIILYLFHLDVETKGLLLAKGEGNKVSIKVEGSEESHKVVDFNILPSDENKLNAPSKLKFVIHESISKGNPKFDGSFGYAFDQNLIGDVVYKEGENGNELKEMPSYFPTNQVKTEPFVDVEPEPDDESSDESLSQTVESQEMQTTDLSDAETVEQPSEITSESTTDKKPDDHPSEKPSGKKKLSGGAIAGIVIGCVVAAVLIAFGFVVLGKKTCCRDV</sequence>
<keyword evidence="4" id="KW-1185">Reference proteome</keyword>
<reference evidence="3 4" key="1">
    <citation type="submission" date="2024-04" db="EMBL/GenBank/DDBJ databases">
        <title>Tritrichomonas musculus Genome.</title>
        <authorList>
            <person name="Alves-Ferreira E."/>
            <person name="Grigg M."/>
            <person name="Lorenzi H."/>
            <person name="Galac M."/>
        </authorList>
    </citation>
    <scope>NUCLEOTIDE SEQUENCE [LARGE SCALE GENOMIC DNA]</scope>
    <source>
        <strain evidence="3 4">EAF2021</strain>
    </source>
</reference>
<dbReference type="PANTHER" id="PTHR16861">
    <property type="entry name" value="GLYCOPROTEIN 38"/>
    <property type="match status" value="1"/>
</dbReference>
<gene>
    <name evidence="3" type="ORF">M9Y10_028947</name>
</gene>
<feature type="compositionally biased region" description="Polar residues" evidence="1">
    <location>
        <begin position="437"/>
        <end position="446"/>
    </location>
</feature>
<feature type="compositionally biased region" description="Acidic residues" evidence="1">
    <location>
        <begin position="401"/>
        <end position="413"/>
    </location>
</feature>
<dbReference type="EMBL" id="JAPFFF010000004">
    <property type="protein sequence ID" value="KAK8891727.1"/>
    <property type="molecule type" value="Genomic_DNA"/>
</dbReference>
<protein>
    <submittedName>
        <fullName evidence="3">Uncharacterized protein</fullName>
    </submittedName>
</protein>
<feature type="compositionally biased region" description="Polar residues" evidence="1">
    <location>
        <begin position="418"/>
        <end position="430"/>
    </location>
</feature>
<proteinExistence type="predicted"/>
<evidence type="ECO:0000313" key="4">
    <source>
        <dbReference type="Proteomes" id="UP001470230"/>
    </source>
</evidence>